<comment type="similarity">
    <text evidence="1">Belongs to the AAA ATPase family.</text>
</comment>
<feature type="region of interest" description="Disordered" evidence="4">
    <location>
        <begin position="1"/>
        <end position="28"/>
    </location>
</feature>
<dbReference type="InterPro" id="IPR050221">
    <property type="entry name" value="26S_Proteasome_ATPase"/>
</dbReference>
<keyword evidence="7" id="KW-1185">Reference proteome</keyword>
<evidence type="ECO:0000259" key="5">
    <source>
        <dbReference type="SMART" id="SM00382"/>
    </source>
</evidence>
<name>A0A8J3T385_9ACTN</name>
<dbReference type="SMART" id="SM00382">
    <property type="entry name" value="AAA"/>
    <property type="match status" value="1"/>
</dbReference>
<feature type="compositionally biased region" description="Basic and acidic residues" evidence="4">
    <location>
        <begin position="1"/>
        <end position="19"/>
    </location>
</feature>
<accession>A0A8J3T385</accession>
<sequence>MHGETDFQRLLRERTRPPEPDGEAPALFRPVEPEHDFDRLILPEATREQLMLAIETMRRREQLFDHWGLRMIEPHPNTAISLHGPSGTGKTMAAHAIARRLGKRIILADYTQLESKYHGDGTRNLHALFAAARQHDAVLFLDEADTLLHRRFEATSQGSEHAVNTLRGALLMALDAFEGLVVFATNSASSYDPAVHTRVRHIQIPLPDAPAREAIWRAHLPPRLPLAPDVCCTTLARMDGVSGREIKKAVIEAATRALCAGRPHVTQADFRTSLESARTARRAAQAPSPHPAPPDLAEAVLDAAAGAEPQPPAADEPEPSQ</sequence>
<dbReference type="InterPro" id="IPR027417">
    <property type="entry name" value="P-loop_NTPase"/>
</dbReference>
<dbReference type="CDD" id="cd19481">
    <property type="entry name" value="RecA-like_protease"/>
    <property type="match status" value="1"/>
</dbReference>
<feature type="compositionally biased region" description="Low complexity" evidence="4">
    <location>
        <begin position="295"/>
        <end position="308"/>
    </location>
</feature>
<keyword evidence="3" id="KW-0067">ATP-binding</keyword>
<evidence type="ECO:0000256" key="2">
    <source>
        <dbReference type="ARBA" id="ARBA00022741"/>
    </source>
</evidence>
<evidence type="ECO:0000256" key="4">
    <source>
        <dbReference type="SAM" id="MobiDB-lite"/>
    </source>
</evidence>
<dbReference type="RefSeq" id="WP_203878648.1">
    <property type="nucleotide sequence ID" value="NZ_BOOK01000049.1"/>
</dbReference>
<organism evidence="6 7">
    <name type="scientific">Planobispora takensis</name>
    <dbReference type="NCBI Taxonomy" id="1367882"/>
    <lineage>
        <taxon>Bacteria</taxon>
        <taxon>Bacillati</taxon>
        <taxon>Actinomycetota</taxon>
        <taxon>Actinomycetes</taxon>
        <taxon>Streptosporangiales</taxon>
        <taxon>Streptosporangiaceae</taxon>
        <taxon>Planobispora</taxon>
    </lineage>
</organism>
<dbReference type="AlphaFoldDB" id="A0A8J3T385"/>
<feature type="domain" description="AAA+ ATPase" evidence="5">
    <location>
        <begin position="76"/>
        <end position="208"/>
    </location>
</feature>
<dbReference type="GO" id="GO:0005524">
    <property type="term" value="F:ATP binding"/>
    <property type="evidence" value="ECO:0007669"/>
    <property type="project" value="UniProtKB-KW"/>
</dbReference>
<reference evidence="6" key="1">
    <citation type="submission" date="2021-01" db="EMBL/GenBank/DDBJ databases">
        <title>Whole genome shotgun sequence of Planobispora takensis NBRC 109077.</title>
        <authorList>
            <person name="Komaki H."/>
            <person name="Tamura T."/>
        </authorList>
    </citation>
    <scope>NUCLEOTIDE SEQUENCE</scope>
    <source>
        <strain evidence="6">NBRC 109077</strain>
    </source>
</reference>
<feature type="region of interest" description="Disordered" evidence="4">
    <location>
        <begin position="276"/>
        <end position="321"/>
    </location>
</feature>
<evidence type="ECO:0000313" key="7">
    <source>
        <dbReference type="Proteomes" id="UP000634476"/>
    </source>
</evidence>
<evidence type="ECO:0000313" key="6">
    <source>
        <dbReference type="EMBL" id="GII04407.1"/>
    </source>
</evidence>
<dbReference type="Gene3D" id="3.40.50.300">
    <property type="entry name" value="P-loop containing nucleotide triphosphate hydrolases"/>
    <property type="match status" value="1"/>
</dbReference>
<dbReference type="Pfam" id="PF00004">
    <property type="entry name" value="AAA"/>
    <property type="match status" value="1"/>
</dbReference>
<dbReference type="Gene3D" id="1.10.8.60">
    <property type="match status" value="1"/>
</dbReference>
<protein>
    <recommendedName>
        <fullName evidence="5">AAA+ ATPase domain-containing protein</fullName>
    </recommendedName>
</protein>
<evidence type="ECO:0000256" key="3">
    <source>
        <dbReference type="ARBA" id="ARBA00022840"/>
    </source>
</evidence>
<dbReference type="InterPro" id="IPR003593">
    <property type="entry name" value="AAA+_ATPase"/>
</dbReference>
<dbReference type="Proteomes" id="UP000634476">
    <property type="component" value="Unassembled WGS sequence"/>
</dbReference>
<proteinExistence type="inferred from homology"/>
<dbReference type="InterPro" id="IPR003959">
    <property type="entry name" value="ATPase_AAA_core"/>
</dbReference>
<dbReference type="GO" id="GO:0016887">
    <property type="term" value="F:ATP hydrolysis activity"/>
    <property type="evidence" value="ECO:0007669"/>
    <property type="project" value="InterPro"/>
</dbReference>
<gene>
    <name evidence="6" type="ORF">Pta02_64150</name>
</gene>
<dbReference type="EMBL" id="BOOK01000049">
    <property type="protein sequence ID" value="GII04407.1"/>
    <property type="molecule type" value="Genomic_DNA"/>
</dbReference>
<dbReference type="PANTHER" id="PTHR23073">
    <property type="entry name" value="26S PROTEASOME REGULATORY SUBUNIT"/>
    <property type="match status" value="1"/>
</dbReference>
<keyword evidence="2" id="KW-0547">Nucleotide-binding</keyword>
<comment type="caution">
    <text evidence="6">The sequence shown here is derived from an EMBL/GenBank/DDBJ whole genome shotgun (WGS) entry which is preliminary data.</text>
</comment>
<dbReference type="SUPFAM" id="SSF52540">
    <property type="entry name" value="P-loop containing nucleoside triphosphate hydrolases"/>
    <property type="match status" value="1"/>
</dbReference>
<evidence type="ECO:0000256" key="1">
    <source>
        <dbReference type="ARBA" id="ARBA00006914"/>
    </source>
</evidence>